<accession>A0AAQ3IJB3</accession>
<evidence type="ECO:0000313" key="1">
    <source>
        <dbReference type="EMBL" id="WHM22893.1"/>
    </source>
</evidence>
<name>A0AAQ3IJB3_BACIU</name>
<protein>
    <submittedName>
        <fullName evidence="1">Uncharacterized protein</fullName>
    </submittedName>
</protein>
<dbReference type="EMBL" id="CP125292">
    <property type="protein sequence ID" value="WHM22893.1"/>
    <property type="molecule type" value="Genomic_DNA"/>
</dbReference>
<proteinExistence type="predicted"/>
<dbReference type="Proteomes" id="UP001229422">
    <property type="component" value="Chromosome"/>
</dbReference>
<reference evidence="1" key="1">
    <citation type="submission" date="2023-05" db="EMBL/GenBank/DDBJ databases">
        <title>Complete genome sequence of Bacillus subtilis SRCM117797 isolated from Soybean paste.</title>
        <authorList>
            <person name="Abraha H.B."/>
            <person name="Kim K.-P."/>
            <person name="Ryu M.-S."/>
            <person name="Jeong D.-Y."/>
        </authorList>
    </citation>
    <scope>NUCLEOTIDE SEQUENCE</scope>
    <source>
        <strain evidence="1">SRCM117797</strain>
    </source>
</reference>
<evidence type="ECO:0000313" key="2">
    <source>
        <dbReference type="Proteomes" id="UP001229422"/>
    </source>
</evidence>
<sequence>MMGYASRPTVKAPRPQKIKPVVSEGMMRLAEAGALTINELRRQQGLPPVSGGDKLAKCKY</sequence>
<dbReference type="AlphaFoldDB" id="A0AAQ3IJB3"/>
<dbReference type="RefSeq" id="WP_266107633.1">
    <property type="nucleotide sequence ID" value="NZ_CP125292.1"/>
</dbReference>
<gene>
    <name evidence="1" type="ORF">QL281_07635</name>
</gene>
<organism evidence="1 2">
    <name type="scientific">Bacillus subtilis</name>
    <dbReference type="NCBI Taxonomy" id="1423"/>
    <lineage>
        <taxon>Bacteria</taxon>
        <taxon>Bacillati</taxon>
        <taxon>Bacillota</taxon>
        <taxon>Bacilli</taxon>
        <taxon>Bacillales</taxon>
        <taxon>Bacillaceae</taxon>
        <taxon>Bacillus</taxon>
    </lineage>
</organism>